<dbReference type="Gene3D" id="1.10.1170.10">
    <property type="entry name" value="Inhibitor Of Apoptosis Protein (2mihbC-IAP-1), Chain A"/>
    <property type="match status" value="2"/>
</dbReference>
<feature type="region of interest" description="Disordered" evidence="3">
    <location>
        <begin position="709"/>
        <end position="781"/>
    </location>
</feature>
<dbReference type="OrthoDB" id="2196114at2759"/>
<feature type="region of interest" description="Disordered" evidence="3">
    <location>
        <begin position="1"/>
        <end position="37"/>
    </location>
</feature>
<reference evidence="4" key="1">
    <citation type="submission" date="2022-07" db="EMBL/GenBank/DDBJ databases">
        <title>Genome Sequence of Agrocybe chaxingu.</title>
        <authorList>
            <person name="Buettner E."/>
        </authorList>
    </citation>
    <scope>NUCLEOTIDE SEQUENCE</scope>
    <source>
        <strain evidence="4">MP-N11</strain>
    </source>
</reference>
<dbReference type="PANTHER" id="PTHR46771:SF5">
    <property type="entry name" value="DETERIN"/>
    <property type="match status" value="1"/>
</dbReference>
<feature type="compositionally biased region" description="Polar residues" evidence="3">
    <location>
        <begin position="736"/>
        <end position="747"/>
    </location>
</feature>
<feature type="compositionally biased region" description="Acidic residues" evidence="3">
    <location>
        <begin position="615"/>
        <end position="624"/>
    </location>
</feature>
<feature type="compositionally biased region" description="Basic and acidic residues" evidence="3">
    <location>
        <begin position="531"/>
        <end position="540"/>
    </location>
</feature>
<protein>
    <recommendedName>
        <fullName evidence="6">Protein bir1</fullName>
    </recommendedName>
</protein>
<dbReference type="EMBL" id="JANKHO010000159">
    <property type="protein sequence ID" value="KAJ3514152.1"/>
    <property type="molecule type" value="Genomic_DNA"/>
</dbReference>
<name>A0A9W8K471_9AGAR</name>
<comment type="caution">
    <text evidence="4">The sequence shown here is derived from an EMBL/GenBank/DDBJ whole genome shotgun (WGS) entry which is preliminary data.</text>
</comment>
<dbReference type="InterPro" id="IPR051190">
    <property type="entry name" value="Baculoviral_IAP"/>
</dbReference>
<dbReference type="Pfam" id="PF00653">
    <property type="entry name" value="BIR"/>
    <property type="match status" value="2"/>
</dbReference>
<feature type="compositionally biased region" description="Pro residues" evidence="3">
    <location>
        <begin position="491"/>
        <end position="504"/>
    </location>
</feature>
<keyword evidence="1" id="KW-0479">Metal-binding</keyword>
<dbReference type="GO" id="GO:0046872">
    <property type="term" value="F:metal ion binding"/>
    <property type="evidence" value="ECO:0007669"/>
    <property type="project" value="UniProtKB-KW"/>
</dbReference>
<evidence type="ECO:0000313" key="5">
    <source>
        <dbReference type="Proteomes" id="UP001148786"/>
    </source>
</evidence>
<accession>A0A9W8K471</accession>
<keyword evidence="5" id="KW-1185">Reference proteome</keyword>
<dbReference type="InterPro" id="IPR001370">
    <property type="entry name" value="BIR_rpt"/>
</dbReference>
<dbReference type="Proteomes" id="UP001148786">
    <property type="component" value="Unassembled WGS sequence"/>
</dbReference>
<sequence length="848" mass="93200">MEAPQARIDSFKKSKRVKNPNKPSSTTTLKWPHPSDFHANPESLAEAGFYYDPSFDDPDNVTCYICEKELGGWEEDDDPFLIHWTKCGQTCCWAKLRCGMRLDIEQSGRYVFHDKTRHPTHKSMEKARLETFAAGKGWVHDKTKNHGASSKMMARAGFVFTPQHSGDDLATCLYCNTSLSGWDADDDPMEEHRKRQSKSDPCPFFSVPETAQGNKPASRAQSTRPPSKTQSKPASRSVSKSKHQDVLMPTKTFDGDEESDPGQPSNTTLSATKTPRKGRSTSGTAKTPRSKTRSSSRSGLNNVAEEEEEAPVEPPATIKKKARSRSKSVQPSGVADQTEEEGPRKPSRSKSHSRSKAKAQSEPEQEGEEAPRKSFRAKSKKSVAPVSAAPSVDEDEPPRKPLRSRTRAKPVESEPEQEDAPQVVTKPKPKHQRTASRSKAKAPAVQVDSESEPEPVASIAPKKKSSTKLLKTRVPGAREISNDDVVMESYVPPPSSPPPAPREPSPQTELEPLFVPKRAKKVPTPASSPDEPPKPVEKEKKKPGRPKAKPKPTVHTPPPKEGLKEPEVSVPSDVYGPLGPASINPTGQVPPGKEKPVTKPKTPGHAKQMKVVEVSSDEEEPEETELSKQTRKASISAQSSRLDSQDPTKAAAAGLPPAFVQLARPSEARSKPISAVGKRKPQLKYVVEPAQPQVSTAAPMEDVDVKMNAVESEHVSVTEPDGDGDTEMHTAPSTPPRSTASHQNRQLELQPATLPPRSSQEPLPPTIVLPDESAPLDLPKEPPLIPALSKLPFIPLPSLSDAELDMTVEEWIRYQIEVEFDKFRRDGERELQRFRKRAEEVRKVIESL</sequence>
<dbReference type="CDD" id="cd00022">
    <property type="entry name" value="BIR"/>
    <property type="match status" value="2"/>
</dbReference>
<organism evidence="4 5">
    <name type="scientific">Agrocybe chaxingu</name>
    <dbReference type="NCBI Taxonomy" id="84603"/>
    <lineage>
        <taxon>Eukaryota</taxon>
        <taxon>Fungi</taxon>
        <taxon>Dikarya</taxon>
        <taxon>Basidiomycota</taxon>
        <taxon>Agaricomycotina</taxon>
        <taxon>Agaricomycetes</taxon>
        <taxon>Agaricomycetidae</taxon>
        <taxon>Agaricales</taxon>
        <taxon>Agaricineae</taxon>
        <taxon>Strophariaceae</taxon>
        <taxon>Agrocybe</taxon>
    </lineage>
</organism>
<dbReference type="PANTHER" id="PTHR46771">
    <property type="entry name" value="DETERIN"/>
    <property type="match status" value="1"/>
</dbReference>
<feature type="compositionally biased region" description="Polar residues" evidence="3">
    <location>
        <begin position="262"/>
        <end position="273"/>
    </location>
</feature>
<dbReference type="AlphaFoldDB" id="A0A9W8K471"/>
<feature type="compositionally biased region" description="Basic residues" evidence="3">
    <location>
        <begin position="541"/>
        <end position="552"/>
    </location>
</feature>
<dbReference type="SUPFAM" id="SSF57924">
    <property type="entry name" value="Inhibitor of apoptosis (IAP) repeat"/>
    <property type="match status" value="2"/>
</dbReference>
<keyword evidence="2" id="KW-0862">Zinc</keyword>
<evidence type="ECO:0000313" key="4">
    <source>
        <dbReference type="EMBL" id="KAJ3514152.1"/>
    </source>
</evidence>
<proteinExistence type="predicted"/>
<gene>
    <name evidence="4" type="ORF">NLJ89_g2534</name>
</gene>
<dbReference type="SMART" id="SM00238">
    <property type="entry name" value="BIR"/>
    <property type="match status" value="2"/>
</dbReference>
<evidence type="ECO:0000256" key="1">
    <source>
        <dbReference type="ARBA" id="ARBA00022723"/>
    </source>
</evidence>
<feature type="compositionally biased region" description="Basic residues" evidence="3">
    <location>
        <begin position="427"/>
        <end position="440"/>
    </location>
</feature>
<dbReference type="PROSITE" id="PS50143">
    <property type="entry name" value="BIR_REPEAT_2"/>
    <property type="match status" value="2"/>
</dbReference>
<feature type="compositionally biased region" description="Polar residues" evidence="3">
    <location>
        <begin position="632"/>
        <end position="647"/>
    </location>
</feature>
<evidence type="ECO:0000256" key="2">
    <source>
        <dbReference type="ARBA" id="ARBA00022833"/>
    </source>
</evidence>
<evidence type="ECO:0008006" key="6">
    <source>
        <dbReference type="Google" id="ProtNLM"/>
    </source>
</evidence>
<feature type="region of interest" description="Disordered" evidence="3">
    <location>
        <begin position="186"/>
        <end position="657"/>
    </location>
</feature>
<evidence type="ECO:0000256" key="3">
    <source>
        <dbReference type="SAM" id="MobiDB-lite"/>
    </source>
</evidence>
<feature type="compositionally biased region" description="Polar residues" evidence="3">
    <location>
        <begin position="209"/>
        <end position="238"/>
    </location>
</feature>
<feature type="compositionally biased region" description="Basic residues" evidence="3">
    <location>
        <begin position="345"/>
        <end position="357"/>
    </location>
</feature>